<feature type="transmembrane region" description="Helical" evidence="1">
    <location>
        <begin position="53"/>
        <end position="72"/>
    </location>
</feature>
<feature type="transmembrane region" description="Helical" evidence="1">
    <location>
        <begin position="117"/>
        <end position="140"/>
    </location>
</feature>
<comment type="caution">
    <text evidence="2">The sequence shown here is derived from an EMBL/GenBank/DDBJ whole genome shotgun (WGS) entry which is preliminary data.</text>
</comment>
<dbReference type="AlphaFoldDB" id="H1SA56"/>
<organism evidence="2 3">
    <name type="scientific">Cupriavidus basilensis OR16</name>
    <dbReference type="NCBI Taxonomy" id="1127483"/>
    <lineage>
        <taxon>Bacteria</taxon>
        <taxon>Pseudomonadati</taxon>
        <taxon>Pseudomonadota</taxon>
        <taxon>Betaproteobacteria</taxon>
        <taxon>Burkholderiales</taxon>
        <taxon>Burkholderiaceae</taxon>
        <taxon>Cupriavidus</taxon>
    </lineage>
</organism>
<evidence type="ECO:0000313" key="2">
    <source>
        <dbReference type="EMBL" id="EHP40605.1"/>
    </source>
</evidence>
<keyword evidence="1" id="KW-0472">Membrane</keyword>
<proteinExistence type="predicted"/>
<keyword evidence="1" id="KW-0812">Transmembrane</keyword>
<protein>
    <recommendedName>
        <fullName evidence="4">Transmembrane protein</fullName>
    </recommendedName>
</protein>
<dbReference type="PATRIC" id="fig|1127483.3.peg.4976"/>
<evidence type="ECO:0000313" key="3">
    <source>
        <dbReference type="Proteomes" id="UP000005808"/>
    </source>
</evidence>
<feature type="transmembrane region" description="Helical" evidence="1">
    <location>
        <begin position="9"/>
        <end position="33"/>
    </location>
</feature>
<feature type="transmembrane region" description="Helical" evidence="1">
    <location>
        <begin position="152"/>
        <end position="171"/>
    </location>
</feature>
<evidence type="ECO:0008006" key="4">
    <source>
        <dbReference type="Google" id="ProtNLM"/>
    </source>
</evidence>
<gene>
    <name evidence="2" type="ORF">OR16_24875</name>
</gene>
<evidence type="ECO:0000256" key="1">
    <source>
        <dbReference type="SAM" id="Phobius"/>
    </source>
</evidence>
<sequence>MIRPVPRLWLWLDTALSWTALLGIVASLGWIAFHGLRPLDVGGTLFGGSFNQMKYAGAWITAIAGMLLASACRLTGYRAAWCMAGVLQAGAGAWWLLHYPENHGGDLIPSPRRGEIAAAMLVGVALLIGGVFLHLGAARAPRHRPLSHTRRLARLVVASALILIFAGIPLANVLRAPLPQCAFSKDGMQLTLCLDASDTPTIID</sequence>
<dbReference type="EMBL" id="AHJE01000062">
    <property type="protein sequence ID" value="EHP40605.1"/>
    <property type="molecule type" value="Genomic_DNA"/>
</dbReference>
<name>H1SA56_9BURK</name>
<dbReference type="Proteomes" id="UP000005808">
    <property type="component" value="Unassembled WGS sequence"/>
</dbReference>
<keyword evidence="1" id="KW-1133">Transmembrane helix</keyword>
<accession>H1SA56</accession>
<reference evidence="2 3" key="1">
    <citation type="journal article" date="2012" name="J. Bacteriol.">
        <title>De Novo Genome Project of Cupriavidus basilensis OR16.</title>
        <authorList>
            <person name="Cserhati M."/>
            <person name="Kriszt B."/>
            <person name="Szoboszlay S."/>
            <person name="Toth A."/>
            <person name="Szabo I."/>
            <person name="Tancsics A."/>
            <person name="Nagy I."/>
            <person name="Horvath B."/>
            <person name="Nagy I."/>
            <person name="Kukolya J."/>
        </authorList>
    </citation>
    <scope>NUCLEOTIDE SEQUENCE [LARGE SCALE GENOMIC DNA]</scope>
    <source>
        <strain evidence="2 3">OR16</strain>
    </source>
</reference>
<feature type="transmembrane region" description="Helical" evidence="1">
    <location>
        <begin position="79"/>
        <end position="97"/>
    </location>
</feature>